<feature type="transmembrane region" description="Helical" evidence="5">
    <location>
        <begin position="351"/>
        <end position="371"/>
    </location>
</feature>
<dbReference type="EMBL" id="FOFY01000001">
    <property type="protein sequence ID" value="SEQ09080.1"/>
    <property type="molecule type" value="Genomic_DNA"/>
</dbReference>
<evidence type="ECO:0000256" key="1">
    <source>
        <dbReference type="ARBA" id="ARBA00004141"/>
    </source>
</evidence>
<comment type="caution">
    <text evidence="7">The sequence shown here is derived from an EMBL/GenBank/DDBJ whole genome shotgun (WGS) entry which is preliminary data.</text>
</comment>
<organism evidence="7 8">
    <name type="scientific">Myroides profundi</name>
    <dbReference type="NCBI Taxonomy" id="480520"/>
    <lineage>
        <taxon>Bacteria</taxon>
        <taxon>Pseudomonadati</taxon>
        <taxon>Bacteroidota</taxon>
        <taxon>Flavobacteriia</taxon>
        <taxon>Flavobacteriales</taxon>
        <taxon>Flavobacteriaceae</taxon>
        <taxon>Myroides</taxon>
    </lineage>
</organism>
<evidence type="ECO:0000256" key="4">
    <source>
        <dbReference type="ARBA" id="ARBA00023136"/>
    </source>
</evidence>
<feature type="transmembrane region" description="Helical" evidence="5">
    <location>
        <begin position="407"/>
        <end position="423"/>
    </location>
</feature>
<evidence type="ECO:0000259" key="6">
    <source>
        <dbReference type="Pfam" id="PF04932"/>
    </source>
</evidence>
<accession>A0AAJ4W217</accession>
<feature type="transmembrane region" description="Helical" evidence="5">
    <location>
        <begin position="172"/>
        <end position="191"/>
    </location>
</feature>
<name>A0AAJ4W217_MYRPR</name>
<feature type="transmembrane region" description="Helical" evidence="5">
    <location>
        <begin position="14"/>
        <end position="47"/>
    </location>
</feature>
<feature type="transmembrane region" description="Helical" evidence="5">
    <location>
        <begin position="59"/>
        <end position="80"/>
    </location>
</feature>
<feature type="transmembrane region" description="Helical" evidence="5">
    <location>
        <begin position="383"/>
        <end position="401"/>
    </location>
</feature>
<feature type="domain" description="O-antigen ligase-related" evidence="6">
    <location>
        <begin position="203"/>
        <end position="367"/>
    </location>
</feature>
<dbReference type="Pfam" id="PF04932">
    <property type="entry name" value="Wzy_C"/>
    <property type="match status" value="1"/>
</dbReference>
<reference evidence="7 8" key="1">
    <citation type="submission" date="2016-10" db="EMBL/GenBank/DDBJ databases">
        <authorList>
            <person name="Varghese N."/>
            <person name="Submissions S."/>
        </authorList>
    </citation>
    <scope>NUCLEOTIDE SEQUENCE [LARGE SCALE GENOMIC DNA]</scope>
    <source>
        <strain evidence="8">DSM 19823 / KCTC 23066 / CCTCC M 208030 / D25</strain>
    </source>
</reference>
<dbReference type="PANTHER" id="PTHR37422">
    <property type="entry name" value="TEICHURONIC ACID BIOSYNTHESIS PROTEIN TUAE"/>
    <property type="match status" value="1"/>
</dbReference>
<dbReference type="InterPro" id="IPR051533">
    <property type="entry name" value="WaaL-like"/>
</dbReference>
<dbReference type="PANTHER" id="PTHR37422:SF13">
    <property type="entry name" value="LIPOPOLYSACCHARIDE BIOSYNTHESIS PROTEIN PA4999-RELATED"/>
    <property type="match status" value="1"/>
</dbReference>
<dbReference type="InterPro" id="IPR007016">
    <property type="entry name" value="O-antigen_ligase-rel_domated"/>
</dbReference>
<comment type="subcellular location">
    <subcellularLocation>
        <location evidence="1">Membrane</location>
        <topology evidence="1">Multi-pass membrane protein</topology>
    </subcellularLocation>
</comment>
<dbReference type="Proteomes" id="UP000183496">
    <property type="component" value="Unassembled WGS sequence"/>
</dbReference>
<feature type="transmembrane region" description="Helical" evidence="5">
    <location>
        <begin position="92"/>
        <end position="111"/>
    </location>
</feature>
<proteinExistence type="predicted"/>
<gene>
    <name evidence="7" type="ORF">SAMN04488089_101516</name>
</gene>
<keyword evidence="4 5" id="KW-0472">Membrane</keyword>
<feature type="transmembrane region" description="Helical" evidence="5">
    <location>
        <begin position="123"/>
        <end position="144"/>
    </location>
</feature>
<keyword evidence="2 5" id="KW-0812">Transmembrane</keyword>
<feature type="transmembrane region" description="Helical" evidence="5">
    <location>
        <begin position="220"/>
        <end position="236"/>
    </location>
</feature>
<evidence type="ECO:0000313" key="7">
    <source>
        <dbReference type="EMBL" id="SEQ09080.1"/>
    </source>
</evidence>
<evidence type="ECO:0000256" key="5">
    <source>
        <dbReference type="SAM" id="Phobius"/>
    </source>
</evidence>
<sequence length="433" mass="50287">MKNYNIPKMKKEIIFYLAFIFSASLPLSTKVANVCLILLGLAVIIKVFKDGINLNKKSFIKYGLTTTVFVLVLLTIGLFFTDDVNNAFKYYGRFSSYFIVPLIFSFLPFSFLNEIKKTSCKGLIIGSVISSLILISITFFRYYVFKGNTVQLQADILSYDFTYHQFASQLNFHPVFLGFYIVLAIVFLIEYKGLFNNYLKIFSLFTLLLCLLFLNARSPLLLLCIYFIVFFIRRVLIYFKYKKGLGQLFLFLGFTVMIVVSAIIFLKDTYLYQRFSKHIVWELTENKGTSYDGVYSNDSRVSRWKAIASKGGERPFFGHGAASEDKVVLIAYEENQLMYAYKEEYGPHNQYLSFFVEYGLFGVAIFIFYLFYNLRNAITSRDILYLFMFIIVAVGSLFDSILYRNMVVIFVGFYCNLFTIMDIKRRKNEASNV</sequence>
<dbReference type="GO" id="GO:0016874">
    <property type="term" value="F:ligase activity"/>
    <property type="evidence" value="ECO:0007669"/>
    <property type="project" value="UniProtKB-KW"/>
</dbReference>
<evidence type="ECO:0000256" key="2">
    <source>
        <dbReference type="ARBA" id="ARBA00022692"/>
    </source>
</evidence>
<dbReference type="KEGG" id="mpw:MPR_3638"/>
<feature type="transmembrane region" description="Helical" evidence="5">
    <location>
        <begin position="248"/>
        <end position="266"/>
    </location>
</feature>
<evidence type="ECO:0000313" key="8">
    <source>
        <dbReference type="Proteomes" id="UP000183496"/>
    </source>
</evidence>
<protein>
    <submittedName>
        <fullName evidence="7">O-antigen ligase</fullName>
    </submittedName>
</protein>
<dbReference type="AlphaFoldDB" id="A0AAJ4W217"/>
<keyword evidence="3 5" id="KW-1133">Transmembrane helix</keyword>
<dbReference type="GO" id="GO:0016020">
    <property type="term" value="C:membrane"/>
    <property type="evidence" value="ECO:0007669"/>
    <property type="project" value="UniProtKB-SubCell"/>
</dbReference>
<keyword evidence="7" id="KW-0436">Ligase</keyword>
<keyword evidence="8" id="KW-1185">Reference proteome</keyword>
<evidence type="ECO:0000256" key="3">
    <source>
        <dbReference type="ARBA" id="ARBA00022989"/>
    </source>
</evidence>